<feature type="non-terminal residue" evidence="1">
    <location>
        <position position="60"/>
    </location>
</feature>
<evidence type="ECO:0000313" key="1">
    <source>
        <dbReference type="EMBL" id="PKC50637.1"/>
    </source>
</evidence>
<dbReference type="AlphaFoldDB" id="A0A2N0QHU8"/>
<reference evidence="1 2" key="1">
    <citation type="submission" date="2017-10" db="EMBL/GenBank/DDBJ databases">
        <title>Extensive intraspecific genome diversity in a model arbuscular mycorrhizal fungus.</title>
        <authorList>
            <person name="Chen E.C.H."/>
            <person name="Morin E."/>
            <person name="Baudet D."/>
            <person name="Noel J."/>
            <person name="Ndikumana S."/>
            <person name="Charron P."/>
            <person name="St-Onge C."/>
            <person name="Giorgi J."/>
            <person name="Grigoriev I.V."/>
            <person name="Roux C."/>
            <person name="Martin F.M."/>
            <person name="Corradi N."/>
        </authorList>
    </citation>
    <scope>NUCLEOTIDE SEQUENCE [LARGE SCALE GENOMIC DNA]</scope>
    <source>
        <strain evidence="1 2">A1</strain>
    </source>
</reference>
<evidence type="ECO:0000313" key="2">
    <source>
        <dbReference type="Proteomes" id="UP000232688"/>
    </source>
</evidence>
<dbReference type="EMBL" id="LLXH01009425">
    <property type="protein sequence ID" value="PKC50637.1"/>
    <property type="molecule type" value="Genomic_DNA"/>
</dbReference>
<proteinExistence type="predicted"/>
<name>A0A2N0QHU8_9GLOM</name>
<organism evidence="1 2">
    <name type="scientific">Rhizophagus irregularis</name>
    <dbReference type="NCBI Taxonomy" id="588596"/>
    <lineage>
        <taxon>Eukaryota</taxon>
        <taxon>Fungi</taxon>
        <taxon>Fungi incertae sedis</taxon>
        <taxon>Mucoromycota</taxon>
        <taxon>Glomeromycotina</taxon>
        <taxon>Glomeromycetes</taxon>
        <taxon>Glomerales</taxon>
        <taxon>Glomeraceae</taxon>
        <taxon>Rhizophagus</taxon>
    </lineage>
</organism>
<comment type="caution">
    <text evidence="1">The sequence shown here is derived from an EMBL/GenBank/DDBJ whole genome shotgun (WGS) entry which is preliminary data.</text>
</comment>
<reference evidence="1 2" key="2">
    <citation type="submission" date="2017-10" db="EMBL/GenBank/DDBJ databases">
        <title>Genome analyses suggest a sexual origin of heterokaryosis in a supposedly ancient asexual fungus.</title>
        <authorList>
            <person name="Corradi N."/>
            <person name="Sedzielewska K."/>
            <person name="Noel J."/>
            <person name="Charron P."/>
            <person name="Farinelli L."/>
            <person name="Marton T."/>
            <person name="Kruger M."/>
            <person name="Pelin A."/>
            <person name="Brachmann A."/>
            <person name="Corradi N."/>
        </authorList>
    </citation>
    <scope>NUCLEOTIDE SEQUENCE [LARGE SCALE GENOMIC DNA]</scope>
    <source>
        <strain evidence="1 2">A1</strain>
    </source>
</reference>
<sequence>MEKDWEQVRFIYEAGIKTKIATFETNVPSSFEQWFGNANIACTLVAEENSKILGWCKLTP</sequence>
<dbReference type="Gene3D" id="3.40.630.30">
    <property type="match status" value="1"/>
</dbReference>
<dbReference type="Proteomes" id="UP000232688">
    <property type="component" value="Unassembled WGS sequence"/>
</dbReference>
<protein>
    <submittedName>
        <fullName evidence="1">Uncharacterized protein</fullName>
    </submittedName>
</protein>
<dbReference type="VEuPathDB" id="FungiDB:RhiirA1_485747"/>
<accession>A0A2N0QHU8</accession>
<gene>
    <name evidence="1" type="ORF">RhiirA1_485747</name>
</gene>